<dbReference type="RefSeq" id="WP_044408803.1">
    <property type="nucleotide sequence ID" value="NZ_JXXE01000172.1"/>
</dbReference>
<dbReference type="PATRIC" id="fig|1076.23.peg.1077"/>
<evidence type="ECO:0008006" key="4">
    <source>
        <dbReference type="Google" id="ProtNLM"/>
    </source>
</evidence>
<dbReference type="NCBIfam" id="NF041384">
    <property type="entry name" value="YHS_seleno_dom"/>
    <property type="match status" value="1"/>
</dbReference>
<feature type="signal peptide" evidence="1">
    <location>
        <begin position="1"/>
        <end position="32"/>
    </location>
</feature>
<dbReference type="Proteomes" id="UP000032515">
    <property type="component" value="Unassembled WGS sequence"/>
</dbReference>
<evidence type="ECO:0000256" key="1">
    <source>
        <dbReference type="SAM" id="SignalP"/>
    </source>
</evidence>
<protein>
    <recommendedName>
        <fullName evidence="4">YHS domain-containing protein</fullName>
    </recommendedName>
</protein>
<sequence length="164" mass="18158">MTAQRQERKGWRPTMALIWLLAATAPAMVAQAATTERVVVNRHTGLAIGGFDPVAYFTDHEATMGDGQFEASARGAVWRFRNADNRAFFLARPDIYAPQFGGYDPVDVARGVTVAGNALVWLVVGQRLYLFGREQSRDAFAADPERYLRAAARQWPLLLSTLAE</sequence>
<evidence type="ECO:0000313" key="3">
    <source>
        <dbReference type="Proteomes" id="UP000032515"/>
    </source>
</evidence>
<dbReference type="AlphaFoldDB" id="A0A0D7EWM8"/>
<keyword evidence="1" id="KW-0732">Signal</keyword>
<name>A0A0D7EWM8_RHOPL</name>
<gene>
    <name evidence="2" type="ORF">OO17_08815</name>
</gene>
<evidence type="ECO:0000313" key="2">
    <source>
        <dbReference type="EMBL" id="KIZ44960.1"/>
    </source>
</evidence>
<accession>A0A0D7EWM8</accession>
<proteinExistence type="predicted"/>
<reference evidence="2 3" key="1">
    <citation type="submission" date="2014-11" db="EMBL/GenBank/DDBJ databases">
        <title>Genomics and ecophysiology of heterotrophic nitrogen fixing bacteria isolated from estuarine surface water.</title>
        <authorList>
            <person name="Bentzon-Tilia M."/>
            <person name="Severin I."/>
            <person name="Hansen L.H."/>
            <person name="Riemann L."/>
        </authorList>
    </citation>
    <scope>NUCLEOTIDE SEQUENCE [LARGE SCALE GENOMIC DNA]</scope>
    <source>
        <strain evidence="2 3">BAL398</strain>
    </source>
</reference>
<feature type="chain" id="PRO_5002320055" description="YHS domain-containing protein" evidence="1">
    <location>
        <begin position="33"/>
        <end position="164"/>
    </location>
</feature>
<dbReference type="OrthoDB" id="344729at2"/>
<comment type="caution">
    <text evidence="2">The sequence shown here is derived from an EMBL/GenBank/DDBJ whole genome shotgun (WGS) entry which is preliminary data.</text>
</comment>
<dbReference type="EMBL" id="JXXE01000172">
    <property type="protein sequence ID" value="KIZ44960.1"/>
    <property type="molecule type" value="Genomic_DNA"/>
</dbReference>
<organism evidence="2 3">
    <name type="scientific">Rhodopseudomonas palustris</name>
    <dbReference type="NCBI Taxonomy" id="1076"/>
    <lineage>
        <taxon>Bacteria</taxon>
        <taxon>Pseudomonadati</taxon>
        <taxon>Pseudomonadota</taxon>
        <taxon>Alphaproteobacteria</taxon>
        <taxon>Hyphomicrobiales</taxon>
        <taxon>Nitrobacteraceae</taxon>
        <taxon>Rhodopseudomonas</taxon>
    </lineage>
</organism>